<accession>A0A8H7W508</accession>
<evidence type="ECO:0000313" key="3">
    <source>
        <dbReference type="Proteomes" id="UP000664132"/>
    </source>
</evidence>
<evidence type="ECO:0000313" key="2">
    <source>
        <dbReference type="EMBL" id="KAG4415512.1"/>
    </source>
</evidence>
<comment type="caution">
    <text evidence="2">The sequence shown here is derived from an EMBL/GenBank/DDBJ whole genome shotgun (WGS) entry which is preliminary data.</text>
</comment>
<protein>
    <recommendedName>
        <fullName evidence="4">P-loop containing nucleoside triphosphate hydrolase protein</fullName>
    </recommendedName>
</protein>
<dbReference type="Pfam" id="PF13671">
    <property type="entry name" value="AAA_33"/>
    <property type="match status" value="1"/>
</dbReference>
<evidence type="ECO:0000256" key="1">
    <source>
        <dbReference type="SAM" id="MobiDB-lite"/>
    </source>
</evidence>
<sequence>MASSPSPISVNKNTTSNQTNTYPIPPNVLEAIQKVHNEGKKVIVMTCGTAGSGKSTLALNLQSQENYERLSIDALIHQHHGVYERDYPASLVPSLQDEAESLLKSQLISLLNAAKHDIVLDLSLYSKEDRDLYRDMVEREGRGAYGVALVVFRVKGTVEEQERVLWRRIEGRGREWFRMRDDVGEDGKRGKGREGMLVERE</sequence>
<reference evidence="2" key="1">
    <citation type="submission" date="2021-02" db="EMBL/GenBank/DDBJ databases">
        <title>Genome sequence Cadophora malorum strain M34.</title>
        <authorList>
            <person name="Stefanovic E."/>
            <person name="Vu D."/>
            <person name="Scully C."/>
            <person name="Dijksterhuis J."/>
            <person name="Roader J."/>
            <person name="Houbraken J."/>
        </authorList>
    </citation>
    <scope>NUCLEOTIDE SEQUENCE</scope>
    <source>
        <strain evidence="2">M34</strain>
    </source>
</reference>
<feature type="non-terminal residue" evidence="2">
    <location>
        <position position="1"/>
    </location>
</feature>
<name>A0A8H7W508_9HELO</name>
<dbReference type="SUPFAM" id="SSF52540">
    <property type="entry name" value="P-loop containing nucleoside triphosphate hydrolases"/>
    <property type="match status" value="1"/>
</dbReference>
<gene>
    <name evidence="2" type="ORF">IFR04_011324</name>
</gene>
<feature type="region of interest" description="Disordered" evidence="1">
    <location>
        <begin position="1"/>
        <end position="22"/>
    </location>
</feature>
<keyword evidence="3" id="KW-1185">Reference proteome</keyword>
<dbReference type="Gene3D" id="3.40.50.300">
    <property type="entry name" value="P-loop containing nucleotide triphosphate hydrolases"/>
    <property type="match status" value="1"/>
</dbReference>
<dbReference type="OrthoDB" id="3512845at2759"/>
<organism evidence="2 3">
    <name type="scientific">Cadophora malorum</name>
    <dbReference type="NCBI Taxonomy" id="108018"/>
    <lineage>
        <taxon>Eukaryota</taxon>
        <taxon>Fungi</taxon>
        <taxon>Dikarya</taxon>
        <taxon>Ascomycota</taxon>
        <taxon>Pezizomycotina</taxon>
        <taxon>Leotiomycetes</taxon>
        <taxon>Helotiales</taxon>
        <taxon>Ploettnerulaceae</taxon>
        <taxon>Cadophora</taxon>
    </lineage>
</organism>
<proteinExistence type="predicted"/>
<dbReference type="AlphaFoldDB" id="A0A8H7W508"/>
<dbReference type="Proteomes" id="UP000664132">
    <property type="component" value="Unassembled WGS sequence"/>
</dbReference>
<dbReference type="EMBL" id="JAFJYH010000219">
    <property type="protein sequence ID" value="KAG4415512.1"/>
    <property type="molecule type" value="Genomic_DNA"/>
</dbReference>
<evidence type="ECO:0008006" key="4">
    <source>
        <dbReference type="Google" id="ProtNLM"/>
    </source>
</evidence>
<dbReference type="InterPro" id="IPR027417">
    <property type="entry name" value="P-loop_NTPase"/>
</dbReference>